<dbReference type="OrthoDB" id="165342at2759"/>
<feature type="compositionally biased region" description="Low complexity" evidence="1">
    <location>
        <begin position="501"/>
        <end position="515"/>
    </location>
</feature>
<evidence type="ECO:0008006" key="6">
    <source>
        <dbReference type="Google" id="ProtNLM"/>
    </source>
</evidence>
<feature type="domain" description="Tyrosine-protein phosphatase" evidence="2">
    <location>
        <begin position="1050"/>
        <end position="1195"/>
    </location>
</feature>
<feature type="compositionally biased region" description="Basic and acidic residues" evidence="1">
    <location>
        <begin position="1587"/>
        <end position="1601"/>
    </location>
</feature>
<feature type="domain" description="Tyrosine specific protein phosphatases" evidence="3">
    <location>
        <begin position="1112"/>
        <end position="1173"/>
    </location>
</feature>
<organism evidence="4 5">
    <name type="scientific">Leptomonas pyrrhocoris</name>
    <name type="common">Firebug parasite</name>
    <dbReference type="NCBI Taxonomy" id="157538"/>
    <lineage>
        <taxon>Eukaryota</taxon>
        <taxon>Discoba</taxon>
        <taxon>Euglenozoa</taxon>
        <taxon>Kinetoplastea</taxon>
        <taxon>Metakinetoplastina</taxon>
        <taxon>Trypanosomatida</taxon>
        <taxon>Trypanosomatidae</taxon>
        <taxon>Leishmaniinae</taxon>
        <taxon>Leptomonas</taxon>
    </lineage>
</organism>
<dbReference type="VEuPathDB" id="TriTrypDB:LpyrH10_03_4710"/>
<dbReference type="CDD" id="cd14498">
    <property type="entry name" value="DSP"/>
    <property type="match status" value="1"/>
</dbReference>
<feature type="region of interest" description="Disordered" evidence="1">
    <location>
        <begin position="493"/>
        <end position="515"/>
    </location>
</feature>
<accession>A0A0M9G7Z6</accession>
<feature type="compositionally biased region" description="Low complexity" evidence="1">
    <location>
        <begin position="745"/>
        <end position="758"/>
    </location>
</feature>
<evidence type="ECO:0000313" key="4">
    <source>
        <dbReference type="EMBL" id="KPA84299.1"/>
    </source>
</evidence>
<evidence type="ECO:0000259" key="3">
    <source>
        <dbReference type="PROSITE" id="PS50056"/>
    </source>
</evidence>
<dbReference type="EMBL" id="LGTL01000003">
    <property type="protein sequence ID" value="KPA84299.1"/>
    <property type="molecule type" value="Genomic_DNA"/>
</dbReference>
<feature type="compositionally biased region" description="Polar residues" evidence="1">
    <location>
        <begin position="342"/>
        <end position="356"/>
    </location>
</feature>
<dbReference type="SMART" id="SM00195">
    <property type="entry name" value="DSPc"/>
    <property type="match status" value="1"/>
</dbReference>
<feature type="region of interest" description="Disordered" evidence="1">
    <location>
        <begin position="133"/>
        <end position="210"/>
    </location>
</feature>
<feature type="compositionally biased region" description="Low complexity" evidence="1">
    <location>
        <begin position="290"/>
        <end position="325"/>
    </location>
</feature>
<dbReference type="RefSeq" id="XP_015662739.1">
    <property type="nucleotide sequence ID" value="XM_015799261.1"/>
</dbReference>
<gene>
    <name evidence="4" type="ORF">ABB37_02320</name>
</gene>
<feature type="region of interest" description="Disordered" evidence="1">
    <location>
        <begin position="341"/>
        <end position="405"/>
    </location>
</feature>
<sequence>MGNRVSTSTSPFSLEDLEAIARTPPVSSATAVSATCPSLPFDAVAADLAAAVSTPNSSSGNGTGAARKGGAGAAANAVDTGSSLGSSGSVHLRKENIKAEIEQQFAEVETSLHALRCVPDFSRGYQLSLLRRESRHSDPLGRTSDADLDNDEGNSSSSSGNNNRNDVKSGVRSGRATKRRASSSRAGITKSSAASLPAVPSTAKQNSAVSPRSWIFRDVSVQPLDLTQAVDVNPAEVYVVVLVQRSMAVSGPSPSPPSTTNTAANLTPPPQSLSGAAAAALAENPRSSSAGPRTTSTARPTATTTGNANSGGSNNTNDNSGRNTAEWPRDMVCSFTPRGLSTPFSSDFNRPTSGAFSPSGGGGVLSGSSPFATPRTSGSMSNRPTPRNGGTATSGSPHSASSLPTPRASGFHYSIHLLTGRQADALTAAAGFLTARALEKLFLECPDFDRRLFYHVHTPKAEETIRAYNLFFAAPDKAGGVAARGRDTWKAANSGEGGGFSSAPGPAATSNNHSSSSFSAAAFKKGIQRGPGSGTSAGRAVASVAPSTAGVSPSPSSSNWMSLASGVSRGSSLYEITATQEASKELLRELLAAMRPVPVVAPRFERHSEPAASAGGAATSPVVSPITAAAAAITSSSPPAAVASSSTHSTVDIVTIVPLNTAEMCGANALFRVLSGYRGSTPRWSHAGEMTSPLNSARFVLPGGASGAGTTQNLPVGMSSWHHEPLPPFRPPRRDPSLSGGDPGIPGTTTPFTAAAGGTHAGDLKMPPNTSSWLQGPQPLDVHSATPAATSATTASAASTTPPSVAVLPPPPLSSPSSSATPRGASRLPISHPCSAGSEPRLKLTGGHPYSSSVTTTSPQLPSLALDTLLPSRYRPTPLNEPPTVTQTVTPSLVTTPQQLTTQPRFALRFDALLPNTSNFSPQQSPAPLPSTDVTTTAKLKASQRAALPMAGRTSHNVSADACDSSSVEQGAPGKHPRPHSHHPSIKRGDTKRGDTPAKKHRPQTHAATPQDEMDEADAACVVGDVDDDDYNEVSAQQERAQRLKAAQPEVTEVLPFLFVGGETAARDRAQLLRKGITHIVNTVSWCLDNFHPDAFRYFTLSLSDAADEPVFSLFAVVNAFVEKARGTSHNTGRVFIHCQQGVSRSCTFVIAYVMWKLGLCYDRAYELVRARRNVCSPNTGFLMNLRMWEAHLTTPQLNKIYSFAPYTAESLTPFVYQLASYYTCSTVSTQDTAEVSQEAKEAYYQLCADVLRRAVDHRSSVSVDNIALDPRMCHAFLCAPRRTCLMGPTAEGAGNTAGAPDEAGKVDNDEECQVEACFLVGATSAQKEHVERAFAAFHDLLHCGFYHGHAHTSTDNAGRVVRFTPLRRVRLIPPAAATSSASSYTPAAAASVDEAQALFARHVAGRCCITYAPQPQWEALLSLPGLSDKLTQYIAEDASADAGEAARRSVRAVELATLAHGNDQRAASRSAEHVNGAAPSNTALSASAPPPSLRPSRHTPRALRQPKTAVGSRGVVQRPSEAERPSSSLAPQPPSAVSPPHRTAWPTDSPSLDSQSNSSHPSTSNARTGTSGFALSALPTAAMTPDETRRRTPRESDRTSDPPSADGAAGDSTRHSAAAASASASTSQPPLLDDSSVETNPLSRRAPAKAISTSQSPAQVSHVTLPGGDSFAYTYPFKAASKAMLADLDDLEADTCYVVGFQQRSGISVYLWRGAESPLEVQQVVDAFVDQMLESPRDAAQLASLKQSLERKSWTACTLFLPCSDACDDADSGEHGVVLSNVRVLFVEQGEEPEEFLTLL</sequence>
<feature type="compositionally biased region" description="Polar residues" evidence="1">
    <location>
        <begin position="954"/>
        <end position="969"/>
    </location>
</feature>
<evidence type="ECO:0000256" key="1">
    <source>
        <dbReference type="SAM" id="MobiDB-lite"/>
    </source>
</evidence>
<dbReference type="InterPro" id="IPR029021">
    <property type="entry name" value="Prot-tyrosine_phosphatase-like"/>
</dbReference>
<feature type="compositionally biased region" description="Polar residues" evidence="1">
    <location>
        <begin position="370"/>
        <end position="404"/>
    </location>
</feature>
<dbReference type="GeneID" id="26902615"/>
<feature type="compositionally biased region" description="Polar residues" evidence="1">
    <location>
        <begin position="850"/>
        <end position="861"/>
    </location>
</feature>
<dbReference type="PROSITE" id="PS50054">
    <property type="entry name" value="TYR_PHOSPHATASE_DUAL"/>
    <property type="match status" value="1"/>
</dbReference>
<protein>
    <recommendedName>
        <fullName evidence="6">Dual specificity protein phosphatase</fullName>
    </recommendedName>
</protein>
<dbReference type="InterPro" id="IPR020422">
    <property type="entry name" value="TYR_PHOSPHATASE_DUAL_dom"/>
</dbReference>
<feature type="compositionally biased region" description="Low complexity" evidence="1">
    <location>
        <begin position="153"/>
        <end position="164"/>
    </location>
</feature>
<dbReference type="Gene3D" id="3.90.190.10">
    <property type="entry name" value="Protein tyrosine phosphatase superfamily"/>
    <property type="match status" value="1"/>
</dbReference>
<dbReference type="InterPro" id="IPR000387">
    <property type="entry name" value="Tyr_Pase_dom"/>
</dbReference>
<feature type="compositionally biased region" description="Low complexity" evidence="1">
    <location>
        <begin position="784"/>
        <end position="807"/>
    </location>
</feature>
<feature type="region of interest" description="Disordered" evidence="1">
    <location>
        <begin position="1462"/>
        <end position="1663"/>
    </location>
</feature>
<feature type="compositionally biased region" description="Polar residues" evidence="1">
    <location>
        <begin position="1652"/>
        <end position="1663"/>
    </location>
</feature>
<feature type="region of interest" description="Disordered" evidence="1">
    <location>
        <begin position="248"/>
        <end position="326"/>
    </location>
</feature>
<comment type="caution">
    <text evidence="4">The sequence shown here is derived from an EMBL/GenBank/DDBJ whole genome shotgun (WGS) entry which is preliminary data.</text>
</comment>
<dbReference type="EMBL" id="LGTL01000003">
    <property type="protein sequence ID" value="KPA84300.1"/>
    <property type="molecule type" value="Genomic_DNA"/>
</dbReference>
<feature type="compositionally biased region" description="Basic residues" evidence="1">
    <location>
        <begin position="975"/>
        <end position="986"/>
    </location>
</feature>
<feature type="compositionally biased region" description="Low complexity" evidence="1">
    <location>
        <begin position="1549"/>
        <end position="1565"/>
    </location>
</feature>
<name>A0A0M9G7Z6_LEPPY</name>
<dbReference type="PROSITE" id="PS50056">
    <property type="entry name" value="TYR_PHOSPHATASE_2"/>
    <property type="match status" value="1"/>
</dbReference>
<dbReference type="FunFam" id="3.90.190.10:FF:000130">
    <property type="entry name" value="Dual specificity protein phosphatase, putative"/>
    <property type="match status" value="1"/>
</dbReference>
<dbReference type="OMA" id="FAYAYPF"/>
<dbReference type="PANTHER" id="PTHR46381">
    <property type="entry name" value="MKPA PROTEIN"/>
    <property type="match status" value="1"/>
</dbReference>
<feature type="region of interest" description="Disordered" evidence="1">
    <location>
        <begin position="701"/>
        <end position="863"/>
    </location>
</feature>
<feature type="compositionally biased region" description="Basic and acidic residues" evidence="1">
    <location>
        <begin position="987"/>
        <end position="998"/>
    </location>
</feature>
<feature type="compositionally biased region" description="Low complexity" evidence="1">
    <location>
        <begin position="1617"/>
        <end position="1626"/>
    </location>
</feature>
<dbReference type="InterPro" id="IPR000340">
    <property type="entry name" value="Dual-sp_phosphatase_cat-dom"/>
</dbReference>
<dbReference type="Proteomes" id="UP000037923">
    <property type="component" value="Unassembled WGS sequence"/>
</dbReference>
<keyword evidence="5" id="KW-1185">Reference proteome</keyword>
<reference evidence="4 5" key="1">
    <citation type="submission" date="2015-07" db="EMBL/GenBank/DDBJ databases">
        <title>High-quality genome of monoxenous trypanosomatid Leptomonas pyrrhocoris.</title>
        <authorList>
            <person name="Flegontov P."/>
            <person name="Butenko A."/>
            <person name="Firsov S."/>
            <person name="Vlcek C."/>
            <person name="Logacheva M.D."/>
            <person name="Field M."/>
            <person name="Filatov D."/>
            <person name="Flegontova O."/>
            <person name="Gerasimov E."/>
            <person name="Jackson A.P."/>
            <person name="Kelly S."/>
            <person name="Opperdoes F."/>
            <person name="O'Reilly A."/>
            <person name="Votypka J."/>
            <person name="Yurchenko V."/>
            <person name="Lukes J."/>
        </authorList>
    </citation>
    <scope>NUCLEOTIDE SEQUENCE [LARGE SCALE GENOMIC DNA]</scope>
    <source>
        <strain evidence="4">H10</strain>
    </source>
</reference>
<evidence type="ECO:0000259" key="2">
    <source>
        <dbReference type="PROSITE" id="PS50054"/>
    </source>
</evidence>
<dbReference type="PANTHER" id="PTHR46381:SF2">
    <property type="entry name" value="MAP KINASE PHOSPHATASE"/>
    <property type="match status" value="1"/>
</dbReference>
<feature type="compositionally biased region" description="Low complexity" evidence="1">
    <location>
        <begin position="1478"/>
        <end position="1488"/>
    </location>
</feature>
<feature type="region of interest" description="Disordered" evidence="1">
    <location>
        <begin position="940"/>
        <end position="1014"/>
    </location>
</feature>
<dbReference type="SUPFAM" id="SSF52799">
    <property type="entry name" value="(Phosphotyrosine protein) phosphatases II"/>
    <property type="match status" value="1"/>
</dbReference>
<dbReference type="RefSeq" id="XP_015662738.1">
    <property type="nucleotide sequence ID" value="XM_015799260.1"/>
</dbReference>
<dbReference type="Pfam" id="PF00782">
    <property type="entry name" value="DSPc"/>
    <property type="match status" value="1"/>
</dbReference>
<evidence type="ECO:0000313" key="5">
    <source>
        <dbReference type="Proteomes" id="UP000037923"/>
    </source>
</evidence>
<proteinExistence type="predicted"/>